<evidence type="ECO:0000313" key="7">
    <source>
        <dbReference type="EMBL" id="WFD40768.1"/>
    </source>
</evidence>
<keyword evidence="8" id="KW-1185">Reference proteome</keyword>
<dbReference type="AlphaFoldDB" id="A0AAF0JBR3"/>
<name>A0AAF0JBR3_9BASI</name>
<evidence type="ECO:0000256" key="2">
    <source>
        <dbReference type="ARBA" id="ARBA00006730"/>
    </source>
</evidence>
<evidence type="ECO:0000256" key="1">
    <source>
        <dbReference type="ARBA" id="ARBA00001974"/>
    </source>
</evidence>
<dbReference type="GO" id="GO:0003884">
    <property type="term" value="F:D-amino-acid oxidase activity"/>
    <property type="evidence" value="ECO:0007669"/>
    <property type="project" value="UniProtKB-EC"/>
</dbReference>
<organism evidence="7 8">
    <name type="scientific">Malassezia japonica</name>
    <dbReference type="NCBI Taxonomy" id="223818"/>
    <lineage>
        <taxon>Eukaryota</taxon>
        <taxon>Fungi</taxon>
        <taxon>Dikarya</taxon>
        <taxon>Basidiomycota</taxon>
        <taxon>Ustilaginomycotina</taxon>
        <taxon>Malasseziomycetes</taxon>
        <taxon>Malasseziales</taxon>
        <taxon>Malasseziaceae</taxon>
        <taxon>Malassezia</taxon>
    </lineage>
</organism>
<dbReference type="Proteomes" id="UP001217754">
    <property type="component" value="Chromosome 7"/>
</dbReference>
<dbReference type="PIRSF" id="PIRSF000189">
    <property type="entry name" value="D-aa_oxidase"/>
    <property type="match status" value="1"/>
</dbReference>
<dbReference type="SUPFAM" id="SSF51971">
    <property type="entry name" value="Nucleotide-binding domain"/>
    <property type="match status" value="1"/>
</dbReference>
<dbReference type="PANTHER" id="PTHR11530:SF30">
    <property type="entry name" value="FAD DEPENDENT OXIDOREDUCTASE DOMAIN-CONTAINING PROTEIN"/>
    <property type="match status" value="1"/>
</dbReference>
<evidence type="ECO:0000256" key="5">
    <source>
        <dbReference type="ARBA" id="ARBA00023002"/>
    </source>
</evidence>
<keyword evidence="5 7" id="KW-0560">Oxidoreductase</keyword>
<evidence type="ECO:0000256" key="3">
    <source>
        <dbReference type="ARBA" id="ARBA00022630"/>
    </source>
</evidence>
<dbReference type="SUPFAM" id="SSF54373">
    <property type="entry name" value="FAD-linked reductases, C-terminal domain"/>
    <property type="match status" value="1"/>
</dbReference>
<dbReference type="Gene3D" id="3.30.9.10">
    <property type="entry name" value="D-Amino Acid Oxidase, subunit A, domain 2"/>
    <property type="match status" value="1"/>
</dbReference>
<dbReference type="GeneID" id="85227408"/>
<keyword evidence="3" id="KW-0285">Flavoprotein</keyword>
<evidence type="ECO:0000313" key="8">
    <source>
        <dbReference type="Proteomes" id="UP001217754"/>
    </source>
</evidence>
<dbReference type="InterPro" id="IPR023209">
    <property type="entry name" value="DAO"/>
</dbReference>
<keyword evidence="4" id="KW-0274">FAD</keyword>
<accession>A0AAF0JBR3</accession>
<dbReference type="EC" id="1.4.3.3" evidence="7"/>
<gene>
    <name evidence="7" type="ORF">MJAP1_003757</name>
</gene>
<dbReference type="PANTHER" id="PTHR11530">
    <property type="entry name" value="D-AMINO ACID OXIDASE"/>
    <property type="match status" value="1"/>
</dbReference>
<dbReference type="Gene3D" id="3.40.50.720">
    <property type="entry name" value="NAD(P)-binding Rossmann-like Domain"/>
    <property type="match status" value="1"/>
</dbReference>
<dbReference type="EMBL" id="CP119964">
    <property type="protein sequence ID" value="WFD40768.1"/>
    <property type="molecule type" value="Genomic_DNA"/>
</dbReference>
<dbReference type="GO" id="GO:0005737">
    <property type="term" value="C:cytoplasm"/>
    <property type="evidence" value="ECO:0007669"/>
    <property type="project" value="TreeGrafter"/>
</dbReference>
<evidence type="ECO:0000259" key="6">
    <source>
        <dbReference type="Pfam" id="PF01266"/>
    </source>
</evidence>
<proteinExistence type="inferred from homology"/>
<dbReference type="GO" id="GO:0071949">
    <property type="term" value="F:FAD binding"/>
    <property type="evidence" value="ECO:0007669"/>
    <property type="project" value="InterPro"/>
</dbReference>
<reference evidence="7" key="1">
    <citation type="submission" date="2023-03" db="EMBL/GenBank/DDBJ databases">
        <title>Mating type loci evolution in Malassezia.</title>
        <authorList>
            <person name="Coelho M.A."/>
        </authorList>
    </citation>
    <scope>NUCLEOTIDE SEQUENCE</scope>
    <source>
        <strain evidence="7">CBS 9431</strain>
    </source>
</reference>
<dbReference type="Pfam" id="PF01266">
    <property type="entry name" value="DAO"/>
    <property type="match status" value="1"/>
</dbReference>
<evidence type="ECO:0000256" key="4">
    <source>
        <dbReference type="ARBA" id="ARBA00022827"/>
    </source>
</evidence>
<dbReference type="GO" id="GO:0019478">
    <property type="term" value="P:D-amino acid catabolic process"/>
    <property type="evidence" value="ECO:0007669"/>
    <property type="project" value="TreeGrafter"/>
</dbReference>
<comment type="cofactor">
    <cofactor evidence="1">
        <name>FAD</name>
        <dbReference type="ChEBI" id="CHEBI:57692"/>
    </cofactor>
</comment>
<protein>
    <submittedName>
        <fullName evidence="7">D-amino-acid oxidase</fullName>
        <ecNumber evidence="7">1.4.3.3</ecNumber>
    </submittedName>
</protein>
<comment type="similarity">
    <text evidence="2">Belongs to the DAMOX/DASOX family.</text>
</comment>
<sequence length="375" mass="41281">MTTPDKKAVVVGAGVVLGLTIAHELRSRCYDVTIIARDLPEDTYSQGFASPWAGANWVSFAGKNETERRRDSIAYKKFQALQKELPDETLAFMPFSCFHDKDNDHDQYWFGELCGGMKISAGHPKSTNAAPYLYEFRSLGLNVPRYTKWLVQRLQEEHKDLSGPPVRFVRAILPSLKAAAELVPDAALLINASGLGSKSLNDVRDDKVYPIRGQTVLVYAPRFRDAKYTRCYSRITPHGASYVIPRARSGQVILGGTFDERNTNPLKPNVDVTERILKECVALAPELLPDYVDPKDPNAWVGLDVISNNIGVRPAREGGARVELDAPLSVHGRKVGVIHAYGIGPAGYQASYGVAADVGALVDQWQHAQARPAKL</sequence>
<dbReference type="RefSeq" id="XP_060123665.1">
    <property type="nucleotide sequence ID" value="XM_060267682.1"/>
</dbReference>
<feature type="domain" description="FAD dependent oxidoreductase" evidence="6">
    <location>
        <begin position="8"/>
        <end position="357"/>
    </location>
</feature>
<dbReference type="InterPro" id="IPR006076">
    <property type="entry name" value="FAD-dep_OxRdtase"/>
</dbReference>